<reference evidence="11 12" key="1">
    <citation type="submission" date="2018-05" db="EMBL/GenBank/DDBJ databases">
        <title>Micromonospora atacamensis sp. nov., a novel actinobacteria isolated from high altitude Atacama Desert soil.</title>
        <authorList>
            <person name="Carro L."/>
            <person name="Golinska P."/>
            <person name="Klenk H.-P."/>
            <person name="Goodfellow M."/>
        </authorList>
    </citation>
    <scope>NUCLEOTIDE SEQUENCE [LARGE SCALE GENOMIC DNA]</scope>
    <source>
        <strain evidence="11 12">5R2A7</strain>
    </source>
</reference>
<feature type="transmembrane region" description="Helical" evidence="9">
    <location>
        <begin position="355"/>
        <end position="376"/>
    </location>
</feature>
<dbReference type="EMBL" id="QGKR01000231">
    <property type="protein sequence ID" value="PWR07036.1"/>
    <property type="molecule type" value="Genomic_DNA"/>
</dbReference>
<dbReference type="Pfam" id="PF05719">
    <property type="entry name" value="GPP34"/>
    <property type="match status" value="1"/>
</dbReference>
<feature type="transmembrane region" description="Helical" evidence="9">
    <location>
        <begin position="421"/>
        <end position="440"/>
    </location>
</feature>
<evidence type="ECO:0000313" key="12">
    <source>
        <dbReference type="Proteomes" id="UP000245410"/>
    </source>
</evidence>
<feature type="transmembrane region" description="Helical" evidence="9">
    <location>
        <begin position="550"/>
        <end position="570"/>
    </location>
</feature>
<name>A0A317CZR1_9ACTN</name>
<feature type="transmembrane region" description="Helical" evidence="9">
    <location>
        <begin position="396"/>
        <end position="414"/>
    </location>
</feature>
<evidence type="ECO:0000256" key="3">
    <source>
        <dbReference type="ARBA" id="ARBA00022692"/>
    </source>
</evidence>
<feature type="transmembrane region" description="Helical" evidence="9">
    <location>
        <begin position="603"/>
        <end position="624"/>
    </location>
</feature>
<feature type="compositionally biased region" description="Gly residues" evidence="8">
    <location>
        <begin position="29"/>
        <end position="41"/>
    </location>
</feature>
<dbReference type="Gene3D" id="1.20.1740.10">
    <property type="entry name" value="Amino acid/polyamine transporter I"/>
    <property type="match status" value="1"/>
</dbReference>
<dbReference type="GO" id="GO:0070273">
    <property type="term" value="F:phosphatidylinositol-4-phosphate binding"/>
    <property type="evidence" value="ECO:0007669"/>
    <property type="project" value="InterPro"/>
</dbReference>
<keyword evidence="7 9" id="KW-0472">Membrane</keyword>
<comment type="caution">
    <text evidence="11">The sequence shown here is derived from an EMBL/GenBank/DDBJ whole genome shotgun (WGS) entry which is preliminary data.</text>
</comment>
<dbReference type="GO" id="GO:0005737">
    <property type="term" value="C:cytoplasm"/>
    <property type="evidence" value="ECO:0007669"/>
    <property type="project" value="UniProtKB-ARBA"/>
</dbReference>
<accession>A0A317CZR1</accession>
<dbReference type="InterPro" id="IPR038261">
    <property type="entry name" value="GPP34-like_sf"/>
</dbReference>
<evidence type="ECO:0000256" key="8">
    <source>
        <dbReference type="SAM" id="MobiDB-lite"/>
    </source>
</evidence>
<gene>
    <name evidence="11" type="ORF">DKT68_20445</name>
</gene>
<keyword evidence="5" id="KW-0333">Golgi apparatus</keyword>
<evidence type="ECO:0000256" key="6">
    <source>
        <dbReference type="ARBA" id="ARBA00023121"/>
    </source>
</evidence>
<dbReference type="GO" id="GO:0012505">
    <property type="term" value="C:endomembrane system"/>
    <property type="evidence" value="ECO:0007669"/>
    <property type="project" value="UniProtKB-ARBA"/>
</dbReference>
<dbReference type="AlphaFoldDB" id="A0A317CZR1"/>
<protein>
    <recommendedName>
        <fullName evidence="10">Amino acid permease/ SLC12A domain-containing protein</fullName>
    </recommendedName>
</protein>
<feature type="transmembrane region" description="Helical" evidence="9">
    <location>
        <begin position="708"/>
        <end position="725"/>
    </location>
</feature>
<proteinExistence type="predicted"/>
<evidence type="ECO:0000256" key="7">
    <source>
        <dbReference type="ARBA" id="ARBA00023136"/>
    </source>
</evidence>
<feature type="transmembrane region" description="Helical" evidence="9">
    <location>
        <begin position="314"/>
        <end position="334"/>
    </location>
</feature>
<feature type="domain" description="Amino acid permease/ SLC12A" evidence="10">
    <location>
        <begin position="306"/>
        <end position="730"/>
    </location>
</feature>
<evidence type="ECO:0000256" key="4">
    <source>
        <dbReference type="ARBA" id="ARBA00022989"/>
    </source>
</evidence>
<dbReference type="Pfam" id="PF00324">
    <property type="entry name" value="AA_permease"/>
    <property type="match status" value="1"/>
</dbReference>
<keyword evidence="4 9" id="KW-1133">Transmembrane helix</keyword>
<feature type="transmembrane region" description="Helical" evidence="9">
    <location>
        <begin position="630"/>
        <end position="658"/>
    </location>
</feature>
<comment type="subcellular location">
    <subcellularLocation>
        <location evidence="2">Golgi apparatus membrane</location>
        <topology evidence="2">Peripheral membrane protein</topology>
        <orientation evidence="2">Cytoplasmic side</orientation>
    </subcellularLocation>
    <subcellularLocation>
        <location evidence="1">Membrane</location>
        <topology evidence="1">Multi-pass membrane protein</topology>
    </subcellularLocation>
</comment>
<dbReference type="Gene3D" id="1.10.3630.10">
    <property type="entry name" value="yeast vps74-n-term truncation variant domain like"/>
    <property type="match status" value="1"/>
</dbReference>
<dbReference type="InterPro" id="IPR050367">
    <property type="entry name" value="APC_superfamily"/>
</dbReference>
<evidence type="ECO:0000256" key="2">
    <source>
        <dbReference type="ARBA" id="ARBA00004255"/>
    </source>
</evidence>
<dbReference type="GO" id="GO:0016020">
    <property type="term" value="C:membrane"/>
    <property type="evidence" value="ECO:0007669"/>
    <property type="project" value="UniProtKB-SubCell"/>
</dbReference>
<dbReference type="PANTHER" id="PTHR42770:SF16">
    <property type="entry name" value="AMINO ACID PERMEASE"/>
    <property type="match status" value="1"/>
</dbReference>
<dbReference type="InterPro" id="IPR008628">
    <property type="entry name" value="GPP34-like"/>
</dbReference>
<sequence length="763" mass="78860">MAGRHIEGHARAFPELAQLAGNASAAHGRAGGGPNGGGGGHRPSLSRQDPQVAPARSATFKSGSCIAVAVGASFPGRDHCGHTPVREDRLLIADEFFLIAHNDSRGKAKLHPAATGLGLAGGLLGELILYGHITVSGGQVTVIDRRPPGDALAHTVLDQLVGESQHQAVGTWLSFLAQSATTSVGERLARAGMLRRQETRRLLRTSVSYLPIDLNAVAWPATRLRALLDRPDPPSVPDALLLGLVVAAGLTREVLWSAGPRAHHRLNVLIPALPAPLKELVGHTEAAVGAAAPLTVVAGVVTTGYGVIGVTGIPLAFLVVAAVLALFSVGYVAMSRRVENAGAFYAYISRGLGRPAGVGAAWVALIAYNALQVGLYGTIGVAAEPVLDRIFGGHPHWAVVALVAWALVALLGLLRVDINGLVLAALLVAEIVVILIFDLGQLGNPAGGEVSFTSFSPDNLFVPGVGAVLVLAILGFVGFESAVVFSEESKDPKRTVPLATYLSVVIIAALYALSSWTMAVAVGPDQIVAAAGEQSVGLIFNLAAEHLGDTAVTIGQALFLTSVLAAMISFHNTTARYTFALGRERVLPAVFGQTSPRSGAPRAASVAQSVFGLLVILLYAINGWDPVVKLFFWGGTTGGFGVLLLIATTSVAVIAYFVRSGGGETLWRRAIAPGLATAALFVIIWLAVSNFADLLGVAPDSSLRWALPAVYPVAAALGVGWALVLRNSRPDTYARIGLGAASAAAAVRPADQPPAPAATEVPR</sequence>
<dbReference type="GO" id="GO:0055085">
    <property type="term" value="P:transmembrane transport"/>
    <property type="evidence" value="ECO:0007669"/>
    <property type="project" value="InterPro"/>
</dbReference>
<dbReference type="InterPro" id="IPR004841">
    <property type="entry name" value="AA-permease/SLC12A_dom"/>
</dbReference>
<evidence type="ECO:0000256" key="1">
    <source>
        <dbReference type="ARBA" id="ARBA00004141"/>
    </source>
</evidence>
<evidence type="ECO:0000259" key="10">
    <source>
        <dbReference type="Pfam" id="PF00324"/>
    </source>
</evidence>
<feature type="transmembrane region" description="Helical" evidence="9">
    <location>
        <begin position="286"/>
        <end position="308"/>
    </location>
</feature>
<feature type="transmembrane region" description="Helical" evidence="9">
    <location>
        <begin position="498"/>
        <end position="519"/>
    </location>
</feature>
<dbReference type="PANTHER" id="PTHR42770">
    <property type="entry name" value="AMINO ACID TRANSPORTER-RELATED"/>
    <property type="match status" value="1"/>
</dbReference>
<dbReference type="Proteomes" id="UP000245410">
    <property type="component" value="Unassembled WGS sequence"/>
</dbReference>
<evidence type="ECO:0000256" key="5">
    <source>
        <dbReference type="ARBA" id="ARBA00023034"/>
    </source>
</evidence>
<evidence type="ECO:0000256" key="9">
    <source>
        <dbReference type="SAM" id="Phobius"/>
    </source>
</evidence>
<keyword evidence="6" id="KW-0446">Lipid-binding</keyword>
<evidence type="ECO:0000313" key="11">
    <source>
        <dbReference type="EMBL" id="PWR07036.1"/>
    </source>
</evidence>
<feature type="transmembrane region" description="Helical" evidence="9">
    <location>
        <begin position="460"/>
        <end position="486"/>
    </location>
</feature>
<keyword evidence="3 9" id="KW-0812">Transmembrane</keyword>
<feature type="transmembrane region" description="Helical" evidence="9">
    <location>
        <begin position="670"/>
        <end position="688"/>
    </location>
</feature>
<organism evidence="11 12">
    <name type="scientific">Micromonospora acroterricola</name>
    <dbReference type="NCBI Taxonomy" id="2202421"/>
    <lineage>
        <taxon>Bacteria</taxon>
        <taxon>Bacillati</taxon>
        <taxon>Actinomycetota</taxon>
        <taxon>Actinomycetes</taxon>
        <taxon>Micromonosporales</taxon>
        <taxon>Micromonosporaceae</taxon>
        <taxon>Micromonospora</taxon>
    </lineage>
</organism>
<feature type="region of interest" description="Disordered" evidence="8">
    <location>
        <begin position="23"/>
        <end position="57"/>
    </location>
</feature>
<keyword evidence="12" id="KW-1185">Reference proteome</keyword>